<feature type="domain" description="DC1-like C-terminal" evidence="3">
    <location>
        <begin position="558"/>
        <end position="599"/>
    </location>
</feature>
<sequence>MNSEVKEICPLSHLNQPHVLLQRPGGNTESGCFSCGQRRSFVTSRGVHYYCTTCDVEFHRVCHKFPRKIRHPYHPQHPLTFTFRDNETGIISDTNTGESLWLALFSGSIIITDPNKLGSVQDIWSQSDKCSWCTKDIECNWFYRCSLCSFSLDLSCYKNIPLFQTVEKPKNHHHSLVFYARPLLTPCDACGLVNVLDPSYTCFQCNFMVHQSCMSLPRVIKITRHQHRLSHTLYIEAVTSPCRICYKPVDIKCGQYSCNQEDCSYVVHSKCATHEMVWDGKELEWEPEKSDESEDDTIPFTKVGSRFIKHFSHEHLLKRVKYDGVKDGEKQCQACTLPINSRDFYDCLQCVFSLHEVCAGLLRKIDHALHVHPLVLDLSPGSSCRYSQIGCSVCSRKFSGFKYKCSEKKCVCQEGFQIDVRCALVPDYFTHGSHDHPLFISTPYKGNNKICCNGCKEICMQSYLQCSVCNFAICYQCATIPNEINYKHDKHPLWLCYGEREDGMCYWCEVCEEKVIQTDWFYTCNECSTTIHTHCVSGPSVYLKPGFIFKYDPYMKPYEVFRNSISTRPPCDKCGHRCPSSVCYLDESYTKAWCSLNCLDPRSRPLPPRRHYPCYSKKLAN</sequence>
<dbReference type="AlphaFoldDB" id="A0A9W3DUT5"/>
<reference evidence="5" key="2">
    <citation type="submission" date="2025-08" db="UniProtKB">
        <authorList>
            <consortium name="RefSeq"/>
        </authorList>
    </citation>
    <scope>IDENTIFICATION</scope>
    <source>
        <tissue evidence="5">Leaf</tissue>
    </source>
</reference>
<name>A0A9W3DUT5_RAPSA</name>
<dbReference type="PANTHER" id="PTHR32410">
    <property type="entry name" value="CYSTEINE/HISTIDINE-RICH C1 DOMAIN FAMILY PROTEIN"/>
    <property type="match status" value="1"/>
</dbReference>
<keyword evidence="4" id="KW-1185">Reference proteome</keyword>
<evidence type="ECO:0000259" key="3">
    <source>
        <dbReference type="Pfam" id="PF22926"/>
    </source>
</evidence>
<protein>
    <submittedName>
        <fullName evidence="5">Uncharacterized protein LOC108861525 isoform X1</fullName>
    </submittedName>
</protein>
<evidence type="ECO:0000256" key="1">
    <source>
        <dbReference type="ARBA" id="ARBA00022737"/>
    </source>
</evidence>
<dbReference type="Pfam" id="PF03107">
    <property type="entry name" value="C1_2"/>
    <property type="match status" value="4"/>
</dbReference>
<dbReference type="GeneID" id="108861525"/>
<gene>
    <name evidence="5" type="primary">LOC108861525</name>
</gene>
<dbReference type="InterPro" id="IPR004146">
    <property type="entry name" value="DC1"/>
</dbReference>
<dbReference type="Pfam" id="PF22926">
    <property type="entry name" value="C1-like_CT"/>
    <property type="match status" value="1"/>
</dbReference>
<dbReference type="InterPro" id="IPR053192">
    <property type="entry name" value="Vacuole_Formation_Reg"/>
</dbReference>
<dbReference type="InterPro" id="IPR046349">
    <property type="entry name" value="C1-like_sf"/>
</dbReference>
<dbReference type="Proteomes" id="UP000504610">
    <property type="component" value="Chromosome 5"/>
</dbReference>
<evidence type="ECO:0000313" key="4">
    <source>
        <dbReference type="Proteomes" id="UP000504610"/>
    </source>
</evidence>
<accession>A0A9W3DUT5</accession>
<organism evidence="4 5">
    <name type="scientific">Raphanus sativus</name>
    <name type="common">Radish</name>
    <name type="synonym">Raphanus raphanistrum var. sativus</name>
    <dbReference type="NCBI Taxonomy" id="3726"/>
    <lineage>
        <taxon>Eukaryota</taxon>
        <taxon>Viridiplantae</taxon>
        <taxon>Streptophyta</taxon>
        <taxon>Embryophyta</taxon>
        <taxon>Tracheophyta</taxon>
        <taxon>Spermatophyta</taxon>
        <taxon>Magnoliopsida</taxon>
        <taxon>eudicotyledons</taxon>
        <taxon>Gunneridae</taxon>
        <taxon>Pentapetalae</taxon>
        <taxon>rosids</taxon>
        <taxon>malvids</taxon>
        <taxon>Brassicales</taxon>
        <taxon>Brassicaceae</taxon>
        <taxon>Brassiceae</taxon>
        <taxon>Raphanus</taxon>
    </lineage>
</organism>
<dbReference type="RefSeq" id="XP_056867393.1">
    <property type="nucleotide sequence ID" value="XM_057011413.1"/>
</dbReference>
<feature type="domain" description="DC1" evidence="2">
    <location>
        <begin position="224"/>
        <end position="272"/>
    </location>
</feature>
<feature type="domain" description="DC1" evidence="2">
    <location>
        <begin position="171"/>
        <end position="214"/>
    </location>
</feature>
<proteinExistence type="predicted"/>
<evidence type="ECO:0000259" key="2">
    <source>
        <dbReference type="Pfam" id="PF03107"/>
    </source>
</evidence>
<reference evidence="4" key="1">
    <citation type="journal article" date="2019" name="Database">
        <title>The radish genome database (RadishGD): an integrated information resource for radish genomics.</title>
        <authorList>
            <person name="Yu H.J."/>
            <person name="Baek S."/>
            <person name="Lee Y.J."/>
            <person name="Cho A."/>
            <person name="Mun J.H."/>
        </authorList>
    </citation>
    <scope>NUCLEOTIDE SEQUENCE [LARGE SCALE GENOMIC DNA]</scope>
    <source>
        <strain evidence="4">cv. WK10039</strain>
    </source>
</reference>
<feature type="domain" description="DC1" evidence="2">
    <location>
        <begin position="311"/>
        <end position="359"/>
    </location>
</feature>
<feature type="domain" description="DC1" evidence="2">
    <location>
        <begin position="487"/>
        <end position="536"/>
    </location>
</feature>
<evidence type="ECO:0000313" key="5">
    <source>
        <dbReference type="RefSeq" id="XP_056867393.1"/>
    </source>
</evidence>
<dbReference type="PANTHER" id="PTHR32410:SF168">
    <property type="entry name" value="CYSTEINE_HISTIDINE-RICH C1 DOMAIN FAMILY PROTEIN"/>
    <property type="match status" value="1"/>
</dbReference>
<dbReference type="OrthoDB" id="1884766at2759"/>
<keyword evidence="1" id="KW-0677">Repeat</keyword>
<dbReference type="InterPro" id="IPR054483">
    <property type="entry name" value="DC1-like_CT"/>
</dbReference>
<dbReference type="SUPFAM" id="SSF57889">
    <property type="entry name" value="Cysteine-rich domain"/>
    <property type="match status" value="4"/>
</dbReference>